<comment type="caution">
    <text evidence="1">The sequence shown here is derived from an EMBL/GenBank/DDBJ whole genome shotgun (WGS) entry which is preliminary data.</text>
</comment>
<dbReference type="EMBL" id="CAJMWT010006057">
    <property type="protein sequence ID" value="CAE6512390.1"/>
    <property type="molecule type" value="Genomic_DNA"/>
</dbReference>
<organism evidence="1 2">
    <name type="scientific">Rhizoctonia solani</name>
    <dbReference type="NCBI Taxonomy" id="456999"/>
    <lineage>
        <taxon>Eukaryota</taxon>
        <taxon>Fungi</taxon>
        <taxon>Dikarya</taxon>
        <taxon>Basidiomycota</taxon>
        <taxon>Agaricomycotina</taxon>
        <taxon>Agaricomycetes</taxon>
        <taxon>Cantharellales</taxon>
        <taxon>Ceratobasidiaceae</taxon>
        <taxon>Rhizoctonia</taxon>
    </lineage>
</organism>
<protein>
    <submittedName>
        <fullName evidence="1">Uncharacterized protein</fullName>
    </submittedName>
</protein>
<dbReference type="Proteomes" id="UP000663843">
    <property type="component" value="Unassembled WGS sequence"/>
</dbReference>
<gene>
    <name evidence="1" type="ORF">RDB_LOCUS154691</name>
</gene>
<accession>A0A8H3HIJ3</accession>
<dbReference type="AlphaFoldDB" id="A0A8H3HIJ3"/>
<proteinExistence type="predicted"/>
<reference evidence="1" key="1">
    <citation type="submission" date="2021-01" db="EMBL/GenBank/DDBJ databases">
        <authorList>
            <person name="Kaushik A."/>
        </authorList>
    </citation>
    <scope>NUCLEOTIDE SEQUENCE</scope>
    <source>
        <strain evidence="1">AG2-2IIIB</strain>
    </source>
</reference>
<evidence type="ECO:0000313" key="2">
    <source>
        <dbReference type="Proteomes" id="UP000663843"/>
    </source>
</evidence>
<evidence type="ECO:0000313" key="1">
    <source>
        <dbReference type="EMBL" id="CAE6512390.1"/>
    </source>
</evidence>
<sequence>MALKSPLVATAQQQGAHGIVVPILLALANNALVPIENPLVLGDNLLVPLKNHAPVENPPLLAENHPEAIENPASPVESPAPVDANGPHFPGHFPVVVPVKNIPEIALVEVVAIVPETSSLLLSLFGN</sequence>
<name>A0A8H3HIJ3_9AGAM</name>